<name>T1H2L9_MEGSC</name>
<dbReference type="OMA" id="NEMAGVM"/>
<protein>
    <recommendedName>
        <fullName evidence="5">FGFR1 oncogene partner 2 homolog</fullName>
    </recommendedName>
</protein>
<evidence type="ECO:0008006" key="5">
    <source>
        <dbReference type="Google" id="ProtNLM"/>
    </source>
</evidence>
<dbReference type="InterPro" id="IPR008555">
    <property type="entry name" value="SIKE"/>
</dbReference>
<proteinExistence type="inferred from homology"/>
<organism evidence="3 4">
    <name type="scientific">Megaselia scalaris</name>
    <name type="common">Humpbacked fly</name>
    <name type="synonym">Phora scalaris</name>
    <dbReference type="NCBI Taxonomy" id="36166"/>
    <lineage>
        <taxon>Eukaryota</taxon>
        <taxon>Metazoa</taxon>
        <taxon>Ecdysozoa</taxon>
        <taxon>Arthropoda</taxon>
        <taxon>Hexapoda</taxon>
        <taxon>Insecta</taxon>
        <taxon>Pterygota</taxon>
        <taxon>Neoptera</taxon>
        <taxon>Endopterygota</taxon>
        <taxon>Diptera</taxon>
        <taxon>Brachycera</taxon>
        <taxon>Muscomorpha</taxon>
        <taxon>Platypezoidea</taxon>
        <taxon>Phoridae</taxon>
        <taxon>Megaseliini</taxon>
        <taxon>Megaselia</taxon>
    </lineage>
</organism>
<evidence type="ECO:0000313" key="3">
    <source>
        <dbReference type="EnsemblMetazoa" id="MESCA010469-PA"/>
    </source>
</evidence>
<dbReference type="Proteomes" id="UP000015102">
    <property type="component" value="Unassembled WGS sequence"/>
</dbReference>
<sequence>MIARLNLQNSNIREVRQENRELKACLEDHQYALEAIMHKYREHIQHKVLNSQINFKEQYNEHLLNIIRDQKEKINEMAGVMQRAAQMDEQPYYKELEMLTQLKLENKGLREMLQISKQFGSLNVGEPQAAGQ</sequence>
<accession>T1H2L9</accession>
<keyword evidence="4" id="KW-1185">Reference proteome</keyword>
<evidence type="ECO:0000256" key="1">
    <source>
        <dbReference type="ARBA" id="ARBA00005537"/>
    </source>
</evidence>
<dbReference type="EMBL" id="CAQQ02166508">
    <property type="status" value="NOT_ANNOTATED_CDS"/>
    <property type="molecule type" value="Genomic_DNA"/>
</dbReference>
<evidence type="ECO:0000256" key="2">
    <source>
        <dbReference type="ARBA" id="ARBA00023054"/>
    </source>
</evidence>
<evidence type="ECO:0000313" key="4">
    <source>
        <dbReference type="Proteomes" id="UP000015102"/>
    </source>
</evidence>
<comment type="similarity">
    <text evidence="1">Belongs to the SIKE family.</text>
</comment>
<reference evidence="4" key="1">
    <citation type="submission" date="2013-02" db="EMBL/GenBank/DDBJ databases">
        <authorList>
            <person name="Hughes D."/>
        </authorList>
    </citation>
    <scope>NUCLEOTIDE SEQUENCE</scope>
    <source>
        <strain>Durham</strain>
        <strain evidence="4">NC isolate 2 -- Noor lab</strain>
    </source>
</reference>
<reference evidence="3" key="2">
    <citation type="submission" date="2015-06" db="UniProtKB">
        <authorList>
            <consortium name="EnsemblMetazoa"/>
        </authorList>
    </citation>
    <scope>IDENTIFICATION</scope>
</reference>
<dbReference type="HOGENOM" id="CLU_1922336_0_0_1"/>
<dbReference type="EnsemblMetazoa" id="MESCA010469-RA">
    <property type="protein sequence ID" value="MESCA010469-PA"/>
    <property type="gene ID" value="MESCA010469"/>
</dbReference>
<dbReference type="PANTHER" id="PTHR12186:SF2">
    <property type="entry name" value="FGFR1 ONCOGENE PARTNER 2 HOMOLOG"/>
    <property type="match status" value="1"/>
</dbReference>
<keyword evidence="2" id="KW-0175">Coiled coil</keyword>
<dbReference type="STRING" id="36166.T1H2L9"/>
<dbReference type="PANTHER" id="PTHR12186">
    <property type="entry name" value="SIKE FAMILY MEMBER"/>
    <property type="match status" value="1"/>
</dbReference>
<dbReference type="AlphaFoldDB" id="T1H2L9"/>
<dbReference type="Pfam" id="PF05769">
    <property type="entry name" value="SIKE"/>
    <property type="match status" value="1"/>
</dbReference>